<dbReference type="InterPro" id="IPR036291">
    <property type="entry name" value="NAD(P)-bd_dom_sf"/>
</dbReference>
<keyword evidence="3" id="KW-0560">Oxidoreductase</keyword>
<protein>
    <submittedName>
        <fullName evidence="7">L-iditol 2-dehydrogenase</fullName>
    </submittedName>
</protein>
<dbReference type="AlphaFoldDB" id="A0A4V2F3R3"/>
<evidence type="ECO:0000259" key="6">
    <source>
        <dbReference type="Pfam" id="PF08240"/>
    </source>
</evidence>
<dbReference type="Proteomes" id="UP000292445">
    <property type="component" value="Unassembled WGS sequence"/>
</dbReference>
<dbReference type="GO" id="GO:0008270">
    <property type="term" value="F:zinc ion binding"/>
    <property type="evidence" value="ECO:0007669"/>
    <property type="project" value="InterPro"/>
</dbReference>
<dbReference type="PANTHER" id="PTHR43401:SF2">
    <property type="entry name" value="L-THREONINE 3-DEHYDROGENASE"/>
    <property type="match status" value="1"/>
</dbReference>
<dbReference type="Pfam" id="PF00107">
    <property type="entry name" value="ADH_zinc_N"/>
    <property type="match status" value="1"/>
</dbReference>
<dbReference type="InterPro" id="IPR011032">
    <property type="entry name" value="GroES-like_sf"/>
</dbReference>
<comment type="similarity">
    <text evidence="4">Belongs to the zinc-containing alcohol dehydrogenase family.</text>
</comment>
<name>A0A4V2F3R3_9BURK</name>
<keyword evidence="8" id="KW-1185">Reference proteome</keyword>
<comment type="cofactor">
    <cofactor evidence="4">
        <name>Zn(2+)</name>
        <dbReference type="ChEBI" id="CHEBI:29105"/>
    </cofactor>
</comment>
<dbReference type="RefSeq" id="WP_130356308.1">
    <property type="nucleotide sequence ID" value="NZ_SGXC01000001.1"/>
</dbReference>
<dbReference type="Gene3D" id="3.90.180.10">
    <property type="entry name" value="Medium-chain alcohol dehydrogenases, catalytic domain"/>
    <property type="match status" value="1"/>
</dbReference>
<dbReference type="OrthoDB" id="5484143at2"/>
<dbReference type="Gene3D" id="3.40.50.720">
    <property type="entry name" value="NAD(P)-binding Rossmann-like Domain"/>
    <property type="match status" value="1"/>
</dbReference>
<accession>A0A4V2F3R3</accession>
<dbReference type="SUPFAM" id="SSF51735">
    <property type="entry name" value="NAD(P)-binding Rossmann-fold domains"/>
    <property type="match status" value="1"/>
</dbReference>
<feature type="domain" description="Alcohol dehydrogenase-like C-terminal" evidence="5">
    <location>
        <begin position="188"/>
        <end position="324"/>
    </location>
</feature>
<dbReference type="InterPro" id="IPR050129">
    <property type="entry name" value="Zn_alcohol_dh"/>
</dbReference>
<proteinExistence type="inferred from homology"/>
<evidence type="ECO:0000256" key="2">
    <source>
        <dbReference type="ARBA" id="ARBA00022833"/>
    </source>
</evidence>
<keyword evidence="2 4" id="KW-0862">Zinc</keyword>
<dbReference type="EMBL" id="SGXC01000001">
    <property type="protein sequence ID" value="RZS85007.1"/>
    <property type="molecule type" value="Genomic_DNA"/>
</dbReference>
<organism evidence="7 8">
    <name type="scientific">Pigmentiphaga kullae</name>
    <dbReference type="NCBI Taxonomy" id="151784"/>
    <lineage>
        <taxon>Bacteria</taxon>
        <taxon>Pseudomonadati</taxon>
        <taxon>Pseudomonadota</taxon>
        <taxon>Betaproteobacteria</taxon>
        <taxon>Burkholderiales</taxon>
        <taxon>Alcaligenaceae</taxon>
        <taxon>Pigmentiphaga</taxon>
    </lineage>
</organism>
<evidence type="ECO:0000256" key="3">
    <source>
        <dbReference type="ARBA" id="ARBA00023002"/>
    </source>
</evidence>
<dbReference type="InterPro" id="IPR013154">
    <property type="entry name" value="ADH-like_N"/>
</dbReference>
<dbReference type="SUPFAM" id="SSF50129">
    <property type="entry name" value="GroES-like"/>
    <property type="match status" value="1"/>
</dbReference>
<dbReference type="InterPro" id="IPR002328">
    <property type="entry name" value="ADH_Zn_CS"/>
</dbReference>
<keyword evidence="1 4" id="KW-0479">Metal-binding</keyword>
<dbReference type="PANTHER" id="PTHR43401">
    <property type="entry name" value="L-THREONINE 3-DEHYDROGENASE"/>
    <property type="match status" value="1"/>
</dbReference>
<comment type="caution">
    <text evidence="7">The sequence shown here is derived from an EMBL/GenBank/DDBJ whole genome shotgun (WGS) entry which is preliminary data.</text>
</comment>
<dbReference type="InterPro" id="IPR013149">
    <property type="entry name" value="ADH-like_C"/>
</dbReference>
<gene>
    <name evidence="7" type="ORF">EV675_1029</name>
</gene>
<evidence type="ECO:0000259" key="5">
    <source>
        <dbReference type="Pfam" id="PF00107"/>
    </source>
</evidence>
<sequence length="367" mass="38630">MKQMIAARAYASGELKLETVDVPVPGPGEVLVRVACAGIAPGITKLLAKGRFRHLPTTLGHEIAGLVAEAGAGVDPALAGRRVRVSPSLTCGRCEYCLTGREPMCASTAMIGHAAFGTGPMPLYERYHDGGLAEYVRVPATHVDLLPDNVSFDVGAKLHDLGNAVRALRQTGMPASGRLVITAATGTMGTASIKFARFFGARELVLVGRSGARLEALRPLAGDLPVRTVALEDLPGWEDSGGLTRRLGELLPHGADAILDFFPSGPGTAQAMAALGTGGALVHMGGNTSMLPFSIRDMMHHCWRFVGTRSCTKEDTDLVLDLLASGQAAADDLITHRFPLSRLAEAMEATGSRKEPIWMAIVHPDAA</sequence>
<evidence type="ECO:0000256" key="4">
    <source>
        <dbReference type="RuleBase" id="RU361277"/>
    </source>
</evidence>
<dbReference type="Pfam" id="PF08240">
    <property type="entry name" value="ADH_N"/>
    <property type="match status" value="1"/>
</dbReference>
<feature type="domain" description="Alcohol dehydrogenase-like N-terminal" evidence="6">
    <location>
        <begin position="26"/>
        <end position="147"/>
    </location>
</feature>
<dbReference type="GO" id="GO:0016491">
    <property type="term" value="F:oxidoreductase activity"/>
    <property type="evidence" value="ECO:0007669"/>
    <property type="project" value="UniProtKB-KW"/>
</dbReference>
<reference evidence="7 8" key="1">
    <citation type="submission" date="2019-02" db="EMBL/GenBank/DDBJ databases">
        <title>Genomic Encyclopedia of Type Strains, Phase IV (KMG-IV): sequencing the most valuable type-strain genomes for metagenomic binning, comparative biology and taxonomic classification.</title>
        <authorList>
            <person name="Goeker M."/>
        </authorList>
    </citation>
    <scope>NUCLEOTIDE SEQUENCE [LARGE SCALE GENOMIC DNA]</scope>
    <source>
        <strain evidence="7 8">K24</strain>
    </source>
</reference>
<evidence type="ECO:0000313" key="7">
    <source>
        <dbReference type="EMBL" id="RZS85007.1"/>
    </source>
</evidence>
<dbReference type="PROSITE" id="PS00059">
    <property type="entry name" value="ADH_ZINC"/>
    <property type="match status" value="1"/>
</dbReference>
<evidence type="ECO:0000313" key="8">
    <source>
        <dbReference type="Proteomes" id="UP000292445"/>
    </source>
</evidence>
<evidence type="ECO:0000256" key="1">
    <source>
        <dbReference type="ARBA" id="ARBA00022723"/>
    </source>
</evidence>